<dbReference type="EMBL" id="JXTP01000007">
    <property type="protein sequence ID" value="KIU30102.1"/>
    <property type="molecule type" value="Genomic_DNA"/>
</dbReference>
<protein>
    <submittedName>
        <fullName evidence="1">Uncharacterized protein</fullName>
    </submittedName>
</protein>
<dbReference type="AlphaFoldDB" id="A0A0D1MID0"/>
<comment type="caution">
    <text evidence="1">The sequence shown here is derived from an EMBL/GenBank/DDBJ whole genome shotgun (WGS) entry which is preliminary data.</text>
</comment>
<evidence type="ECO:0000313" key="2">
    <source>
        <dbReference type="Proteomes" id="UP000033203"/>
    </source>
</evidence>
<accession>A0A0D1MID0</accession>
<dbReference type="Pfam" id="PF20043">
    <property type="entry name" value="DUF6445"/>
    <property type="match status" value="1"/>
</dbReference>
<evidence type="ECO:0000313" key="1">
    <source>
        <dbReference type="EMBL" id="KIU30102.1"/>
    </source>
</evidence>
<gene>
    <name evidence="1" type="ORF">SR41_01415</name>
</gene>
<name>A0A0D1MID0_9SPHN</name>
<dbReference type="PATRIC" id="fig|1549858.7.peg.1940"/>
<proteinExistence type="predicted"/>
<dbReference type="InterPro" id="IPR045617">
    <property type="entry name" value="DUF6445"/>
</dbReference>
<sequence length="226" mass="23851">MTPRLIRVGASDSPVVVVDDVVGDVGRIVDLAAALAPFPTVAGSYYPGVRRVLTPADGAAHDYATALLQTLAPFIGGAFDVEGFDWIEGSFSMVTAPPATLSPAQRAPHFDAVDPGYLAVLHYLSDTPGSGTAFYRQHSTGIERVDADNRDAFIAAARRDSALLSGYTNASNAAFDQIGAVAAKRDRVVLYQGCLLHSGIIPADMPLSADPRVGRLTTNLFVQAHR</sequence>
<organism evidence="1 2">
    <name type="scientific">Sphingomonas melonis</name>
    <dbReference type="NCBI Taxonomy" id="152682"/>
    <lineage>
        <taxon>Bacteria</taxon>
        <taxon>Pseudomonadati</taxon>
        <taxon>Pseudomonadota</taxon>
        <taxon>Alphaproteobacteria</taxon>
        <taxon>Sphingomonadales</taxon>
        <taxon>Sphingomonadaceae</taxon>
        <taxon>Sphingomonas</taxon>
    </lineage>
</organism>
<dbReference type="Proteomes" id="UP000033203">
    <property type="component" value="Unassembled WGS sequence"/>
</dbReference>
<reference evidence="1 2" key="1">
    <citation type="submission" date="2015-01" db="EMBL/GenBank/DDBJ databases">
        <title>Genome of Sphingomonas taxi strain 30a.</title>
        <authorList>
            <person name="Eevers N."/>
            <person name="Van Hamme J."/>
            <person name="Bottos E."/>
            <person name="Weyens N."/>
            <person name="Vangronsveld J."/>
        </authorList>
    </citation>
    <scope>NUCLEOTIDE SEQUENCE [LARGE SCALE GENOMIC DNA]</scope>
    <source>
        <strain evidence="1 2">30a</strain>
    </source>
</reference>